<evidence type="ECO:0000256" key="2">
    <source>
        <dbReference type="SAM" id="MobiDB-lite"/>
    </source>
</evidence>
<keyword evidence="1" id="KW-0863">Zinc-finger</keyword>
<dbReference type="GO" id="GO:0008270">
    <property type="term" value="F:zinc ion binding"/>
    <property type="evidence" value="ECO:0007669"/>
    <property type="project" value="UniProtKB-KW"/>
</dbReference>
<keyword evidence="5" id="KW-1185">Reference proteome</keyword>
<gene>
    <name evidence="4" type="ORF">PECUL_23A050813</name>
</gene>
<dbReference type="Pfam" id="PF00098">
    <property type="entry name" value="zf-CCHC"/>
    <property type="match status" value="1"/>
</dbReference>
<dbReference type="GO" id="GO:0003690">
    <property type="term" value="F:double-stranded DNA binding"/>
    <property type="evidence" value="ECO:0007669"/>
    <property type="project" value="InterPro"/>
</dbReference>
<evidence type="ECO:0000259" key="3">
    <source>
        <dbReference type="PROSITE" id="PS50158"/>
    </source>
</evidence>
<dbReference type="AlphaFoldDB" id="A0AAD1TM37"/>
<dbReference type="PROSITE" id="PS50158">
    <property type="entry name" value="ZF_CCHC"/>
    <property type="match status" value="1"/>
</dbReference>
<proteinExistence type="predicted"/>
<feature type="region of interest" description="Disordered" evidence="2">
    <location>
        <begin position="228"/>
        <end position="263"/>
    </location>
</feature>
<protein>
    <submittedName>
        <fullName evidence="4">Zinc finger CCHC domain-containing 3-like</fullName>
    </submittedName>
</protein>
<dbReference type="InterPro" id="IPR001878">
    <property type="entry name" value="Znf_CCHC"/>
</dbReference>
<dbReference type="Pfam" id="PF23058">
    <property type="entry name" value="RBD_ZCCHC3_2nd"/>
    <property type="match status" value="1"/>
</dbReference>
<keyword evidence="1" id="KW-0479">Metal-binding</keyword>
<dbReference type="PANTHER" id="PTHR22639:SF7">
    <property type="entry name" value="CCHC-TYPE DOMAIN-CONTAINING PROTEIN"/>
    <property type="match status" value="1"/>
</dbReference>
<dbReference type="Proteomes" id="UP001295444">
    <property type="component" value="Chromosome 13"/>
</dbReference>
<dbReference type="InterPro" id="IPR042509">
    <property type="entry name" value="ZCCHC3"/>
</dbReference>
<evidence type="ECO:0000313" key="4">
    <source>
        <dbReference type="EMBL" id="CAH2327945.1"/>
    </source>
</evidence>
<dbReference type="PANTHER" id="PTHR22639">
    <property type="entry name" value="GAG-RELATED PROTEIN"/>
    <property type="match status" value="1"/>
</dbReference>
<dbReference type="InterPro" id="IPR057811">
    <property type="entry name" value="RBD_ZCCHC3_2nd"/>
</dbReference>
<feature type="compositionally biased region" description="Basic and acidic residues" evidence="2">
    <location>
        <begin position="230"/>
        <end position="244"/>
    </location>
</feature>
<evidence type="ECO:0000256" key="1">
    <source>
        <dbReference type="PROSITE-ProRule" id="PRU00047"/>
    </source>
</evidence>
<sequence>MNFSESLRNWEISQGDLVCPNMSPSAQVPNRADRVKPADVKVVAALGDSLPHMLAGIGANATNILELLTEFRQFSWSGRWQTALHSMAGTRGRDGLFHVTFITMAICKRYWEQFLAAKPDSPFARFIGSCPIKREERRVTVSMKNPHTPGKDIATFLSRFCTVMSDPAQIKDKHGFWTGRWFLIVRLKQDPSSPGNLHLPQCFSLGSSSGMLFYQDQPRNCRKCNQPGHQGKDCKASACRKPEGDGDASLHLGRGRGGTVPKAHRKLKKPRRMAGIVLLSLSLRNW</sequence>
<accession>A0AAD1TM37</accession>
<reference evidence="4" key="1">
    <citation type="submission" date="2022-03" db="EMBL/GenBank/DDBJ databases">
        <authorList>
            <person name="Alioto T."/>
            <person name="Alioto T."/>
            <person name="Gomez Garrido J."/>
        </authorList>
    </citation>
    <scope>NUCLEOTIDE SEQUENCE</scope>
</reference>
<evidence type="ECO:0000313" key="5">
    <source>
        <dbReference type="Proteomes" id="UP001295444"/>
    </source>
</evidence>
<organism evidence="4 5">
    <name type="scientific">Pelobates cultripes</name>
    <name type="common">Western spadefoot toad</name>
    <dbReference type="NCBI Taxonomy" id="61616"/>
    <lineage>
        <taxon>Eukaryota</taxon>
        <taxon>Metazoa</taxon>
        <taxon>Chordata</taxon>
        <taxon>Craniata</taxon>
        <taxon>Vertebrata</taxon>
        <taxon>Euteleostomi</taxon>
        <taxon>Amphibia</taxon>
        <taxon>Batrachia</taxon>
        <taxon>Anura</taxon>
        <taxon>Pelobatoidea</taxon>
        <taxon>Pelobatidae</taxon>
        <taxon>Pelobates</taxon>
    </lineage>
</organism>
<name>A0AAD1TM37_PELCU</name>
<dbReference type="GO" id="GO:0003723">
    <property type="term" value="F:RNA binding"/>
    <property type="evidence" value="ECO:0007669"/>
    <property type="project" value="InterPro"/>
</dbReference>
<keyword evidence="1" id="KW-0862">Zinc</keyword>
<feature type="domain" description="CCHC-type" evidence="3">
    <location>
        <begin position="221"/>
        <end position="235"/>
    </location>
</feature>
<dbReference type="EMBL" id="OW240924">
    <property type="protein sequence ID" value="CAH2327945.1"/>
    <property type="molecule type" value="Genomic_DNA"/>
</dbReference>
<dbReference type="GO" id="GO:0002218">
    <property type="term" value="P:activation of innate immune response"/>
    <property type="evidence" value="ECO:0007669"/>
    <property type="project" value="InterPro"/>
</dbReference>